<comment type="caution">
    <text evidence="2">The sequence shown here is derived from an EMBL/GenBank/DDBJ whole genome shotgun (WGS) entry which is preliminary data.</text>
</comment>
<protein>
    <submittedName>
        <fullName evidence="2">Uncharacterized protein</fullName>
    </submittedName>
</protein>
<reference evidence="2 3" key="1">
    <citation type="journal article" date="2023" name="Nat. Commun.">
        <title>Origin of minicircular mitochondrial genomes in red algae.</title>
        <authorList>
            <person name="Lee Y."/>
            <person name="Cho C.H."/>
            <person name="Lee Y.M."/>
            <person name="Park S.I."/>
            <person name="Yang J.H."/>
            <person name="West J.A."/>
            <person name="Bhattacharya D."/>
            <person name="Yoon H.S."/>
        </authorList>
    </citation>
    <scope>NUCLEOTIDE SEQUENCE [LARGE SCALE GENOMIC DNA]</scope>
    <source>
        <strain evidence="2 3">CCMP1338</strain>
        <tissue evidence="2">Whole cell</tissue>
    </source>
</reference>
<accession>A0AAV8UQ80</accession>
<dbReference type="SUPFAM" id="SSF51120">
    <property type="entry name" value="beta-Roll"/>
    <property type="match status" value="1"/>
</dbReference>
<gene>
    <name evidence="2" type="ORF">NDN08_004574</name>
</gene>
<dbReference type="AlphaFoldDB" id="A0AAV8UQ80"/>
<evidence type="ECO:0000313" key="2">
    <source>
        <dbReference type="EMBL" id="KAJ8903467.1"/>
    </source>
</evidence>
<proteinExistence type="predicted"/>
<dbReference type="EMBL" id="JAMWBK010000007">
    <property type="protein sequence ID" value="KAJ8903467.1"/>
    <property type="molecule type" value="Genomic_DNA"/>
</dbReference>
<evidence type="ECO:0000313" key="3">
    <source>
        <dbReference type="Proteomes" id="UP001157974"/>
    </source>
</evidence>
<sequence length="327" mass="35865">MKGLLVVFALVVVVNGGPPTNCDSFELPPPPESVGEKYADFADLHTDGRILWSETYCRRTNLGVVADGKASKVCVKNYRRRNSGRQCIRVSVKNVPKANIKSIRAGVHPNCNSIPTDESKFQVLADTTTTKSGLVSNAILCFKNIPALELCCDTTRCLVVQAVVDVEGEEQVLALDDNRCSGEGCDLQITCPNLITTPDFRYDEYYAYFYGTDEDDVFYIGRLGGTRANYISTAEGDDFVFGSFPKDYARGAGGDDTFYGFGGNDDFQPGDGKDRFFGSTGDDYARIPLDGDRDLLYGGSGINVFYSPTNDQVDPQDRFTDFIQATN</sequence>
<dbReference type="InterPro" id="IPR011049">
    <property type="entry name" value="Serralysin-like_metalloprot_C"/>
</dbReference>
<feature type="signal peptide" evidence="1">
    <location>
        <begin position="1"/>
        <end position="16"/>
    </location>
</feature>
<evidence type="ECO:0000256" key="1">
    <source>
        <dbReference type="SAM" id="SignalP"/>
    </source>
</evidence>
<dbReference type="Proteomes" id="UP001157974">
    <property type="component" value="Unassembled WGS sequence"/>
</dbReference>
<feature type="chain" id="PRO_5043451539" evidence="1">
    <location>
        <begin position="17"/>
        <end position="327"/>
    </location>
</feature>
<dbReference type="Gene3D" id="2.150.10.10">
    <property type="entry name" value="Serralysin-like metalloprotease, C-terminal"/>
    <property type="match status" value="1"/>
</dbReference>
<name>A0AAV8UQ80_9RHOD</name>
<keyword evidence="3" id="KW-1185">Reference proteome</keyword>
<organism evidence="2 3">
    <name type="scientific">Rhodosorus marinus</name>
    <dbReference type="NCBI Taxonomy" id="101924"/>
    <lineage>
        <taxon>Eukaryota</taxon>
        <taxon>Rhodophyta</taxon>
        <taxon>Stylonematophyceae</taxon>
        <taxon>Stylonematales</taxon>
        <taxon>Stylonemataceae</taxon>
        <taxon>Rhodosorus</taxon>
    </lineage>
</organism>
<keyword evidence="1" id="KW-0732">Signal</keyword>